<dbReference type="RefSeq" id="WP_221189813.1">
    <property type="nucleotide sequence ID" value="NZ_JACHXI010000009.1"/>
</dbReference>
<name>A0A839T3X8_AZOMA</name>
<organism evidence="1 2">
    <name type="scientific">Azomonas macrocytogenes</name>
    <name type="common">Azotobacter macrocytogenes</name>
    <dbReference type="NCBI Taxonomy" id="69962"/>
    <lineage>
        <taxon>Bacteria</taxon>
        <taxon>Pseudomonadati</taxon>
        <taxon>Pseudomonadota</taxon>
        <taxon>Gammaproteobacteria</taxon>
        <taxon>Pseudomonadales</taxon>
        <taxon>Pseudomonadaceae</taxon>
        <taxon>Azomonas</taxon>
    </lineage>
</organism>
<evidence type="ECO:0000313" key="2">
    <source>
        <dbReference type="Proteomes" id="UP000549250"/>
    </source>
</evidence>
<dbReference type="PIRSF" id="PIRSF028589">
    <property type="entry name" value="UCP028589"/>
    <property type="match status" value="1"/>
</dbReference>
<comment type="caution">
    <text evidence="1">The sequence shown here is derived from an EMBL/GenBank/DDBJ whole genome shotgun (WGS) entry which is preliminary data.</text>
</comment>
<reference evidence="1 2" key="1">
    <citation type="submission" date="2020-08" db="EMBL/GenBank/DDBJ databases">
        <title>Genomic Encyclopedia of Type Strains, Phase III (KMG-III): the genomes of soil and plant-associated and newly described type strains.</title>
        <authorList>
            <person name="Whitman W."/>
        </authorList>
    </citation>
    <scope>NUCLEOTIDE SEQUENCE [LARGE SCALE GENOMIC DNA]</scope>
    <source>
        <strain evidence="1 2">CECT 4462</strain>
    </source>
</reference>
<dbReference type="AlphaFoldDB" id="A0A839T3X8"/>
<gene>
    <name evidence="1" type="ORF">FHR87_002195</name>
</gene>
<evidence type="ECO:0008006" key="3">
    <source>
        <dbReference type="Google" id="ProtNLM"/>
    </source>
</evidence>
<dbReference type="Proteomes" id="UP000549250">
    <property type="component" value="Unassembled WGS sequence"/>
</dbReference>
<accession>A0A839T3X8</accession>
<sequence length="263" mass="27762">MAIAQRETFSFSQGNVLAALIDATGITGPYFELFDVSVLTGAIAEERVQHRESYSGKRSLAVDFGISQDMTWNATLHSINTRNLALFTNGTSSDVEGGTVTGEVLPTELVAGDIIALDNPNVSGLTITDSAGTPIALAPENYELNAVHGSVKILSIPTSPAPIQPFKAAYSFTEYSQTAFLNAGQKQMALRYEGINLADNSNGVILDLYRVSAGLLTELALIADGTDVLGMPVTFTSLLDTRKPASGSLGRFGRLIQTGTAAI</sequence>
<protein>
    <recommendedName>
        <fullName evidence="3">Virion structural protein</fullName>
    </recommendedName>
</protein>
<evidence type="ECO:0000313" key="1">
    <source>
        <dbReference type="EMBL" id="MBB3103798.1"/>
    </source>
</evidence>
<proteinExistence type="predicted"/>
<keyword evidence="2" id="KW-1185">Reference proteome</keyword>
<dbReference type="InterPro" id="IPR016893">
    <property type="entry name" value="UCP028589"/>
</dbReference>
<dbReference type="EMBL" id="JACHXI010000009">
    <property type="protein sequence ID" value="MBB3103798.1"/>
    <property type="molecule type" value="Genomic_DNA"/>
</dbReference>